<proteinExistence type="predicted"/>
<reference evidence="1" key="1">
    <citation type="submission" date="2023-10" db="EMBL/GenBank/DDBJ databases">
        <title>Genome assembly of Pristionchus species.</title>
        <authorList>
            <person name="Yoshida K."/>
            <person name="Sommer R.J."/>
        </authorList>
    </citation>
    <scope>NUCLEOTIDE SEQUENCE</scope>
    <source>
        <strain evidence="1">RS5133</strain>
    </source>
</reference>
<dbReference type="AlphaFoldDB" id="A0AAV5V0W0"/>
<sequence>AMAVIVRCFEATWSCTCQASSFVWRLTRTAAIYVFRVTESALRTILRFCGCIDYPPEPDDSPVNSRSPEEEPLLPEESFVNVFLVGQIENKWEQKLLSIRKGAPSDEWRTFITTTEQMRYRAPSTDADKEFARARDQLDQAVGKSAEGVSGTIAWVTEQQSSHAEAAFLETIKTSLYRIETALSKMHYSLRKEPAYSPESIVHVEKNWLAVQRAYDSVPDVEQLKKNK</sequence>
<accession>A0AAV5V0W0</accession>
<organism evidence="1 2">
    <name type="scientific">Pristionchus fissidentatus</name>
    <dbReference type="NCBI Taxonomy" id="1538716"/>
    <lineage>
        <taxon>Eukaryota</taxon>
        <taxon>Metazoa</taxon>
        <taxon>Ecdysozoa</taxon>
        <taxon>Nematoda</taxon>
        <taxon>Chromadorea</taxon>
        <taxon>Rhabditida</taxon>
        <taxon>Rhabditina</taxon>
        <taxon>Diplogasteromorpha</taxon>
        <taxon>Diplogasteroidea</taxon>
        <taxon>Neodiplogasteridae</taxon>
        <taxon>Pristionchus</taxon>
    </lineage>
</organism>
<dbReference type="EMBL" id="BTSY01000001">
    <property type="protein sequence ID" value="GMT12068.1"/>
    <property type="molecule type" value="Genomic_DNA"/>
</dbReference>
<protein>
    <submittedName>
        <fullName evidence="1">Uncharacterized protein</fullName>
    </submittedName>
</protein>
<feature type="non-terminal residue" evidence="1">
    <location>
        <position position="1"/>
    </location>
</feature>
<gene>
    <name evidence="1" type="ORF">PFISCL1PPCAC_3365</name>
</gene>
<dbReference type="Proteomes" id="UP001432322">
    <property type="component" value="Unassembled WGS sequence"/>
</dbReference>
<name>A0AAV5V0W0_9BILA</name>
<keyword evidence="2" id="KW-1185">Reference proteome</keyword>
<comment type="caution">
    <text evidence="1">The sequence shown here is derived from an EMBL/GenBank/DDBJ whole genome shotgun (WGS) entry which is preliminary data.</text>
</comment>
<evidence type="ECO:0000313" key="2">
    <source>
        <dbReference type="Proteomes" id="UP001432322"/>
    </source>
</evidence>
<evidence type="ECO:0000313" key="1">
    <source>
        <dbReference type="EMBL" id="GMT12068.1"/>
    </source>
</evidence>